<accession>A0A1L4CYM6</accession>
<reference evidence="3 4" key="1">
    <citation type="submission" date="2016-10" db="EMBL/GenBank/DDBJ databases">
        <title>Silvanigrella aquatica sp. nov., isolated from a freshwater lake located in the Black Forest, Germany, description of Silvanigrellaceae fam. nov., Silvanigrellales ord. nov., reclassification of the order Bdellovibrionales in the class Oligoflexia, reclassification of the families Bacteriovoracaceae and Halobacteriovoraceae in the new order Bacteriovoracales ord. nov., and reclassification of the family Pseudobacteriovoracaceae in the order Oligoflexiales.</title>
        <authorList>
            <person name="Hahn M.W."/>
            <person name="Schmidt J."/>
            <person name="Koll U."/>
            <person name="Rohde M."/>
            <person name="Verbag S."/>
            <person name="Pitt A."/>
            <person name="Nakai R."/>
            <person name="Naganuma T."/>
            <person name="Lang E."/>
        </authorList>
    </citation>
    <scope>NUCLEOTIDE SEQUENCE [LARGE SCALE GENOMIC DNA]</scope>
    <source>
        <strain evidence="3 4">MWH-Nonnen-W8red</strain>
    </source>
</reference>
<dbReference type="RefSeq" id="WP_148696749.1">
    <property type="nucleotide sequence ID" value="NZ_CP017834.1"/>
</dbReference>
<protein>
    <submittedName>
        <fullName evidence="3">Uncharacterized protein</fullName>
    </submittedName>
</protein>
<keyword evidence="2" id="KW-0732">Signal</keyword>
<keyword evidence="1" id="KW-0175">Coiled coil</keyword>
<gene>
    <name evidence="3" type="ORF">AXG55_03545</name>
</gene>
<dbReference type="Proteomes" id="UP000184731">
    <property type="component" value="Chromosome"/>
</dbReference>
<evidence type="ECO:0000313" key="3">
    <source>
        <dbReference type="EMBL" id="APJ03035.1"/>
    </source>
</evidence>
<feature type="coiled-coil region" evidence="1">
    <location>
        <begin position="29"/>
        <end position="76"/>
    </location>
</feature>
<dbReference type="AlphaFoldDB" id="A0A1L4CYM6"/>
<feature type="signal peptide" evidence="2">
    <location>
        <begin position="1"/>
        <end position="25"/>
    </location>
</feature>
<dbReference type="EMBL" id="CP017834">
    <property type="protein sequence ID" value="APJ03035.1"/>
    <property type="molecule type" value="Genomic_DNA"/>
</dbReference>
<name>A0A1L4CYM6_9BACT</name>
<proteinExistence type="predicted"/>
<evidence type="ECO:0000256" key="2">
    <source>
        <dbReference type="SAM" id="SignalP"/>
    </source>
</evidence>
<keyword evidence="4" id="KW-1185">Reference proteome</keyword>
<evidence type="ECO:0000256" key="1">
    <source>
        <dbReference type="SAM" id="Coils"/>
    </source>
</evidence>
<organism evidence="3 4">
    <name type="scientific">Silvanigrella aquatica</name>
    <dbReference type="NCBI Taxonomy" id="1915309"/>
    <lineage>
        <taxon>Bacteria</taxon>
        <taxon>Pseudomonadati</taxon>
        <taxon>Bdellovibrionota</taxon>
        <taxon>Oligoflexia</taxon>
        <taxon>Silvanigrellales</taxon>
        <taxon>Silvanigrellaceae</taxon>
        <taxon>Silvanigrella</taxon>
    </lineage>
</organism>
<dbReference type="KEGG" id="saqi:AXG55_03545"/>
<sequence>MKKNKLLSVLLSISSAASFSTNTFANVNTEELNLDIANLKEDFKKLQSAFSNLAENDSQNLSLHNLESKANELERRIVIGNTSCYNLRKNPKVKTFKPKDDMNIEAGEYLLCGVLNTYDTFFDKNGLDKIDFILFSVDKKDNTLNKNDLLRFSKLGNSVVQEFKKLAAIQNGQFHYRIIIPSSFSSSYNYYSSSYPYSASYSIYSSYYLHSTYYSDPDGLVTLYMLNINDI</sequence>
<feature type="chain" id="PRO_5012137177" evidence="2">
    <location>
        <begin position="26"/>
        <end position="231"/>
    </location>
</feature>
<evidence type="ECO:0000313" key="4">
    <source>
        <dbReference type="Proteomes" id="UP000184731"/>
    </source>
</evidence>